<accession>A0A1I7Y1S9</accession>
<name>A0A1I7Y1S9_9BILA</name>
<evidence type="ECO:0000256" key="1">
    <source>
        <dbReference type="SAM" id="Phobius"/>
    </source>
</evidence>
<proteinExistence type="predicted"/>
<keyword evidence="1" id="KW-0472">Membrane</keyword>
<evidence type="ECO:0000313" key="2">
    <source>
        <dbReference type="Proteomes" id="UP000095287"/>
    </source>
</evidence>
<dbReference type="Proteomes" id="UP000095287">
    <property type="component" value="Unplaced"/>
</dbReference>
<sequence>MNGRSDMNDHMELVDVEKALSKQRNSVSMVHRASSDNSAFEKDPFNQPELVITLRGRELVMFVVGYIFAVFLILALFESIMPVVFTGDSQSYEYKK</sequence>
<reference evidence="3" key="1">
    <citation type="submission" date="2016-11" db="UniProtKB">
        <authorList>
            <consortium name="WormBaseParasite"/>
        </authorList>
    </citation>
    <scope>IDENTIFICATION</scope>
</reference>
<evidence type="ECO:0000313" key="3">
    <source>
        <dbReference type="WBParaSite" id="L893_g11576.t1"/>
    </source>
</evidence>
<dbReference type="WBParaSite" id="L893_g11576.t1">
    <property type="protein sequence ID" value="L893_g11576.t1"/>
    <property type="gene ID" value="L893_g11576"/>
</dbReference>
<keyword evidence="1" id="KW-0812">Transmembrane</keyword>
<feature type="transmembrane region" description="Helical" evidence="1">
    <location>
        <begin position="59"/>
        <end position="77"/>
    </location>
</feature>
<keyword evidence="1" id="KW-1133">Transmembrane helix</keyword>
<keyword evidence="2" id="KW-1185">Reference proteome</keyword>
<organism evidence="2 3">
    <name type="scientific">Steinernema glaseri</name>
    <dbReference type="NCBI Taxonomy" id="37863"/>
    <lineage>
        <taxon>Eukaryota</taxon>
        <taxon>Metazoa</taxon>
        <taxon>Ecdysozoa</taxon>
        <taxon>Nematoda</taxon>
        <taxon>Chromadorea</taxon>
        <taxon>Rhabditida</taxon>
        <taxon>Tylenchina</taxon>
        <taxon>Panagrolaimomorpha</taxon>
        <taxon>Strongyloidoidea</taxon>
        <taxon>Steinernematidae</taxon>
        <taxon>Steinernema</taxon>
    </lineage>
</organism>
<protein>
    <submittedName>
        <fullName evidence="3">Uncharacterized protein</fullName>
    </submittedName>
</protein>
<dbReference type="AlphaFoldDB" id="A0A1I7Y1S9"/>